<feature type="chain" id="PRO_5039588506" description="B30.2/SPRY domain-containing protein" evidence="2">
    <location>
        <begin position="18"/>
        <end position="328"/>
    </location>
</feature>
<keyword evidence="5" id="KW-1185">Reference proteome</keyword>
<dbReference type="InterPro" id="IPR043136">
    <property type="entry name" value="B30.2/SPRY_sf"/>
</dbReference>
<comment type="caution">
    <text evidence="4">The sequence shown here is derived from an EMBL/GenBank/DDBJ whole genome shotgun (WGS) entry which is preliminary data.</text>
</comment>
<dbReference type="SUPFAM" id="SSF49899">
    <property type="entry name" value="Concanavalin A-like lectins/glucanases"/>
    <property type="match status" value="1"/>
</dbReference>
<proteinExistence type="predicted"/>
<accession>A0A9D4M011</accession>
<dbReference type="PANTHER" id="PTHR12245">
    <property type="entry name" value="SPRY DOMAIN CONTAINING SOCS BOX PROTEIN"/>
    <property type="match status" value="1"/>
</dbReference>
<feature type="signal peptide" evidence="2">
    <location>
        <begin position="1"/>
        <end position="17"/>
    </location>
</feature>
<dbReference type="InterPro" id="IPR013320">
    <property type="entry name" value="ConA-like_dom_sf"/>
</dbReference>
<dbReference type="Proteomes" id="UP000828390">
    <property type="component" value="Unassembled WGS sequence"/>
</dbReference>
<dbReference type="InterPro" id="IPR001870">
    <property type="entry name" value="B30.2/SPRY"/>
</dbReference>
<dbReference type="PROSITE" id="PS50188">
    <property type="entry name" value="B302_SPRY"/>
    <property type="match status" value="1"/>
</dbReference>
<dbReference type="EMBL" id="JAIWYP010000002">
    <property type="protein sequence ID" value="KAH3867126.1"/>
    <property type="molecule type" value="Genomic_DNA"/>
</dbReference>
<evidence type="ECO:0000313" key="5">
    <source>
        <dbReference type="Proteomes" id="UP000828390"/>
    </source>
</evidence>
<dbReference type="InterPro" id="IPR050672">
    <property type="entry name" value="FBXO45-Fsn/SPSB_families"/>
</dbReference>
<evidence type="ECO:0000259" key="3">
    <source>
        <dbReference type="PROSITE" id="PS50188"/>
    </source>
</evidence>
<organism evidence="4 5">
    <name type="scientific">Dreissena polymorpha</name>
    <name type="common">Zebra mussel</name>
    <name type="synonym">Mytilus polymorpha</name>
    <dbReference type="NCBI Taxonomy" id="45954"/>
    <lineage>
        <taxon>Eukaryota</taxon>
        <taxon>Metazoa</taxon>
        <taxon>Spiralia</taxon>
        <taxon>Lophotrochozoa</taxon>
        <taxon>Mollusca</taxon>
        <taxon>Bivalvia</taxon>
        <taxon>Autobranchia</taxon>
        <taxon>Heteroconchia</taxon>
        <taxon>Euheterodonta</taxon>
        <taxon>Imparidentia</taxon>
        <taxon>Neoheterodontei</taxon>
        <taxon>Myida</taxon>
        <taxon>Dreissenoidea</taxon>
        <taxon>Dreissenidae</taxon>
        <taxon>Dreissena</taxon>
    </lineage>
</organism>
<name>A0A9D4M011_DREPO</name>
<dbReference type="PANTHER" id="PTHR12245:SF11">
    <property type="entry name" value="PROTEIN GUSTAVUS"/>
    <property type="match status" value="1"/>
</dbReference>
<evidence type="ECO:0000313" key="4">
    <source>
        <dbReference type="EMBL" id="KAH3867126.1"/>
    </source>
</evidence>
<evidence type="ECO:0000256" key="2">
    <source>
        <dbReference type="SAM" id="SignalP"/>
    </source>
</evidence>
<dbReference type="InterPro" id="IPR003877">
    <property type="entry name" value="SPRY_dom"/>
</dbReference>
<reference evidence="4" key="2">
    <citation type="submission" date="2020-11" db="EMBL/GenBank/DDBJ databases">
        <authorList>
            <person name="McCartney M.A."/>
            <person name="Auch B."/>
            <person name="Kono T."/>
            <person name="Mallez S."/>
            <person name="Becker A."/>
            <person name="Gohl D.M."/>
            <person name="Silverstein K.A.T."/>
            <person name="Koren S."/>
            <person name="Bechman K.B."/>
            <person name="Herman A."/>
            <person name="Abrahante J.E."/>
            <person name="Garbe J."/>
        </authorList>
    </citation>
    <scope>NUCLEOTIDE SEQUENCE</scope>
    <source>
        <strain evidence="4">Duluth1</strain>
        <tissue evidence="4">Whole animal</tissue>
    </source>
</reference>
<dbReference type="AlphaFoldDB" id="A0A9D4M011"/>
<evidence type="ECO:0000256" key="1">
    <source>
        <dbReference type="SAM" id="Phobius"/>
    </source>
</evidence>
<dbReference type="SMART" id="SM00449">
    <property type="entry name" value="SPRY"/>
    <property type="match status" value="1"/>
</dbReference>
<feature type="transmembrane region" description="Helical" evidence="1">
    <location>
        <begin position="33"/>
        <end position="58"/>
    </location>
</feature>
<dbReference type="Gene3D" id="2.60.120.920">
    <property type="match status" value="1"/>
</dbReference>
<keyword evidence="1" id="KW-0812">Transmembrane</keyword>
<dbReference type="GO" id="GO:0019005">
    <property type="term" value="C:SCF ubiquitin ligase complex"/>
    <property type="evidence" value="ECO:0007669"/>
    <property type="project" value="TreeGrafter"/>
</dbReference>
<keyword evidence="1" id="KW-1133">Transmembrane helix</keyword>
<keyword evidence="1" id="KW-0472">Membrane</keyword>
<dbReference type="GO" id="GO:0043161">
    <property type="term" value="P:proteasome-mediated ubiquitin-dependent protein catabolic process"/>
    <property type="evidence" value="ECO:0007669"/>
    <property type="project" value="TreeGrafter"/>
</dbReference>
<sequence length="328" mass="35880">MLTFLLYTSIFIYGSSGAPIELDNGGLQDDDVMVTNSIQILGGVMLILAMVFLVMLCADDQVYPEDPLPTWVTLIHHDRAIDTGILGNSEGISVLDHNSLVRHRKGHFETDGAKWGAGLMRGKHVFEIYWPTDFRDACATVGIGTEEAPLHSKPRCSLIGASKHSWGLNIVKCRVFHNGEIQFVYPREKRIPSRFFMYVDCDSQTLGFGTEVAFWGSKIRFPRTALPVYPMVGVVCEGAQISLIYRGSAYFQAPAVQGEMVGGLQLKTFPGGYNPQPLVGGYNPPPLVGGFNPPPLVGGYNPPPLGGGYYQPQLVGGYNPPSYSSKLY</sequence>
<protein>
    <recommendedName>
        <fullName evidence="3">B30.2/SPRY domain-containing protein</fullName>
    </recommendedName>
</protein>
<feature type="domain" description="B30.2/SPRY" evidence="3">
    <location>
        <begin position="55"/>
        <end position="250"/>
    </location>
</feature>
<keyword evidence="2" id="KW-0732">Signal</keyword>
<reference evidence="4" key="1">
    <citation type="journal article" date="2019" name="bioRxiv">
        <title>The Genome of the Zebra Mussel, Dreissena polymorpha: A Resource for Invasive Species Research.</title>
        <authorList>
            <person name="McCartney M.A."/>
            <person name="Auch B."/>
            <person name="Kono T."/>
            <person name="Mallez S."/>
            <person name="Zhang Y."/>
            <person name="Obille A."/>
            <person name="Becker A."/>
            <person name="Abrahante J.E."/>
            <person name="Garbe J."/>
            <person name="Badalamenti J.P."/>
            <person name="Herman A."/>
            <person name="Mangelson H."/>
            <person name="Liachko I."/>
            <person name="Sullivan S."/>
            <person name="Sone E.D."/>
            <person name="Koren S."/>
            <person name="Silverstein K.A.T."/>
            <person name="Beckman K.B."/>
            <person name="Gohl D.M."/>
        </authorList>
    </citation>
    <scope>NUCLEOTIDE SEQUENCE</scope>
    <source>
        <strain evidence="4">Duluth1</strain>
        <tissue evidence="4">Whole animal</tissue>
    </source>
</reference>
<gene>
    <name evidence="4" type="ORF">DPMN_030251</name>
</gene>